<reference evidence="1" key="1">
    <citation type="journal article" date="2014" name="Int. J. Syst. Evol. Microbiol.">
        <title>Complete genome sequence of Corynebacterium casei LMG S-19264T (=DSM 44701T), isolated from a smear-ripened cheese.</title>
        <authorList>
            <consortium name="US DOE Joint Genome Institute (JGI-PGF)"/>
            <person name="Walter F."/>
            <person name="Albersmeier A."/>
            <person name="Kalinowski J."/>
            <person name="Ruckert C."/>
        </authorList>
    </citation>
    <scope>NUCLEOTIDE SEQUENCE</scope>
    <source>
        <strain evidence="1">CGMCC 1.6333</strain>
    </source>
</reference>
<proteinExistence type="predicted"/>
<evidence type="ECO:0000313" key="1">
    <source>
        <dbReference type="EMBL" id="GGM29382.1"/>
    </source>
</evidence>
<evidence type="ECO:0008006" key="3">
    <source>
        <dbReference type="Google" id="ProtNLM"/>
    </source>
</evidence>
<reference evidence="1" key="2">
    <citation type="submission" date="2020-09" db="EMBL/GenBank/DDBJ databases">
        <authorList>
            <person name="Sun Q."/>
            <person name="Zhou Y."/>
        </authorList>
    </citation>
    <scope>NUCLEOTIDE SEQUENCE</scope>
    <source>
        <strain evidence="1">CGMCC 1.6333</strain>
    </source>
</reference>
<organism evidence="1 2">
    <name type="scientific">Paraliobacillus quinghaiensis</name>
    <dbReference type="NCBI Taxonomy" id="470815"/>
    <lineage>
        <taxon>Bacteria</taxon>
        <taxon>Bacillati</taxon>
        <taxon>Bacillota</taxon>
        <taxon>Bacilli</taxon>
        <taxon>Bacillales</taxon>
        <taxon>Bacillaceae</taxon>
        <taxon>Paraliobacillus</taxon>
    </lineage>
</organism>
<dbReference type="AlphaFoldDB" id="A0A917WUC3"/>
<dbReference type="EMBL" id="BMLG01000005">
    <property type="protein sequence ID" value="GGM29382.1"/>
    <property type="molecule type" value="Genomic_DNA"/>
</dbReference>
<keyword evidence="2" id="KW-1185">Reference proteome</keyword>
<dbReference type="Proteomes" id="UP000618460">
    <property type="component" value="Unassembled WGS sequence"/>
</dbReference>
<accession>A0A917WUC3</accession>
<evidence type="ECO:0000313" key="2">
    <source>
        <dbReference type="Proteomes" id="UP000618460"/>
    </source>
</evidence>
<dbReference type="RefSeq" id="WP_117153877.1">
    <property type="nucleotide sequence ID" value="NZ_BMLG01000005.1"/>
</dbReference>
<name>A0A917WUC3_9BACI</name>
<sequence length="76" mass="9147">MLNLILLIIIFYYLVRTRDLYKLIRMGKKLFEDFLTSLKKEKHESTVDNNPVEVLKLRYVQGEIDKGQYEQILKNL</sequence>
<dbReference type="OrthoDB" id="2907591at2"/>
<protein>
    <recommendedName>
        <fullName evidence="3">SHOCT domain-containing protein</fullName>
    </recommendedName>
</protein>
<gene>
    <name evidence="1" type="ORF">GCM10011351_14370</name>
</gene>
<comment type="caution">
    <text evidence="1">The sequence shown here is derived from an EMBL/GenBank/DDBJ whole genome shotgun (WGS) entry which is preliminary data.</text>
</comment>